<dbReference type="AlphaFoldDB" id="A0A3A1Y8Y7"/>
<organism evidence="2 3">
    <name type="scientific">Psittacicella hinzii</name>
    <dbReference type="NCBI Taxonomy" id="2028575"/>
    <lineage>
        <taxon>Bacteria</taxon>
        <taxon>Pseudomonadati</taxon>
        <taxon>Pseudomonadota</taxon>
        <taxon>Gammaproteobacteria</taxon>
        <taxon>Pasteurellales</taxon>
        <taxon>Psittacicellaceae</taxon>
        <taxon>Psittacicella</taxon>
    </lineage>
</organism>
<dbReference type="EMBL" id="NRHC01000025">
    <property type="protein sequence ID" value="RIY33786.1"/>
    <property type="molecule type" value="Genomic_DNA"/>
</dbReference>
<dbReference type="RefSeq" id="WP_119524650.1">
    <property type="nucleotide sequence ID" value="NZ_NRHC01000025.1"/>
</dbReference>
<gene>
    <name evidence="2" type="ORF">CKF54_02185</name>
</gene>
<evidence type="ECO:0000313" key="3">
    <source>
        <dbReference type="Proteomes" id="UP000265691"/>
    </source>
</evidence>
<dbReference type="OrthoDB" id="5679377at2"/>
<name>A0A3A1Y8Y7_9GAMM</name>
<dbReference type="Proteomes" id="UP000265691">
    <property type="component" value="Unassembled WGS sequence"/>
</dbReference>
<evidence type="ECO:0000256" key="1">
    <source>
        <dbReference type="SAM" id="Coils"/>
    </source>
</evidence>
<keyword evidence="3" id="KW-1185">Reference proteome</keyword>
<proteinExistence type="predicted"/>
<protein>
    <recommendedName>
        <fullName evidence="4">Chorismate lyase</fullName>
    </recommendedName>
</protein>
<evidence type="ECO:0008006" key="4">
    <source>
        <dbReference type="Google" id="ProtNLM"/>
    </source>
</evidence>
<reference evidence="2 3" key="1">
    <citation type="submission" date="2017-08" db="EMBL/GenBank/DDBJ databases">
        <title>Reclassification of Bisgaard taxon 37 and 44.</title>
        <authorList>
            <person name="Christensen H."/>
        </authorList>
    </citation>
    <scope>NUCLEOTIDE SEQUENCE [LARGE SCALE GENOMIC DNA]</scope>
    <source>
        <strain evidence="2 3">B96_3</strain>
    </source>
</reference>
<keyword evidence="1" id="KW-0175">Coiled coil</keyword>
<accession>A0A3A1Y8Y7</accession>
<comment type="caution">
    <text evidence="2">The sequence shown here is derived from an EMBL/GenBank/DDBJ whole genome shotgun (WGS) entry which is preliminary data.</text>
</comment>
<sequence length="187" mass="21921">MEQFSRLLENIIKSKCVDSFTNDLNQIQKTLEEKENYLLEAKAVGVDYPDSITALIEAKDGELPRVIVNCQKSIDDYLIRFINLINKDNNVVLTGYTFLDLSHDLNVKKVILSELTRNQTIPLGLWLFKQQFTASEFIFRKSGANQFMRIRYFDIDCSKYVNYFATVRLYLVEVFNIDTFIKYIEKK</sequence>
<evidence type="ECO:0000313" key="2">
    <source>
        <dbReference type="EMBL" id="RIY33786.1"/>
    </source>
</evidence>
<feature type="coiled-coil region" evidence="1">
    <location>
        <begin position="17"/>
        <end position="44"/>
    </location>
</feature>